<gene>
    <name evidence="1" type="primary">gb17546</name>
    <name evidence="1" type="ORF">PR202_gb17546</name>
</gene>
<organism evidence="1 2">
    <name type="scientific">Eleusine coracana subsp. coracana</name>
    <dbReference type="NCBI Taxonomy" id="191504"/>
    <lineage>
        <taxon>Eukaryota</taxon>
        <taxon>Viridiplantae</taxon>
        <taxon>Streptophyta</taxon>
        <taxon>Embryophyta</taxon>
        <taxon>Tracheophyta</taxon>
        <taxon>Spermatophyta</taxon>
        <taxon>Magnoliopsida</taxon>
        <taxon>Liliopsida</taxon>
        <taxon>Poales</taxon>
        <taxon>Poaceae</taxon>
        <taxon>PACMAD clade</taxon>
        <taxon>Chloridoideae</taxon>
        <taxon>Cynodonteae</taxon>
        <taxon>Eleusininae</taxon>
        <taxon>Eleusine</taxon>
    </lineage>
</organism>
<dbReference type="Gene3D" id="3.40.50.2000">
    <property type="entry name" value="Glycogen Phosphorylase B"/>
    <property type="match status" value="2"/>
</dbReference>
<evidence type="ECO:0000313" key="1">
    <source>
        <dbReference type="EMBL" id="GJN29328.1"/>
    </source>
</evidence>
<evidence type="ECO:0000313" key="2">
    <source>
        <dbReference type="Proteomes" id="UP001054889"/>
    </source>
</evidence>
<comment type="caution">
    <text evidence="1">The sequence shown here is derived from an EMBL/GenBank/DDBJ whole genome shotgun (WGS) entry which is preliminary data.</text>
</comment>
<dbReference type="EMBL" id="BQKI01000081">
    <property type="protein sequence ID" value="GJN29328.1"/>
    <property type="molecule type" value="Genomic_DNA"/>
</dbReference>
<dbReference type="Proteomes" id="UP001054889">
    <property type="component" value="Unassembled WGS sequence"/>
</dbReference>
<reference evidence="1" key="2">
    <citation type="submission" date="2021-12" db="EMBL/GenBank/DDBJ databases">
        <title>Resequencing data analysis of finger millet.</title>
        <authorList>
            <person name="Hatakeyama M."/>
            <person name="Aluri S."/>
            <person name="Balachadran M.T."/>
            <person name="Sivarajan S.R."/>
            <person name="Poveda L."/>
            <person name="Shimizu-Inatsugi R."/>
            <person name="Schlapbach R."/>
            <person name="Sreeman S.M."/>
            <person name="Shimizu K.K."/>
        </authorList>
    </citation>
    <scope>NUCLEOTIDE SEQUENCE</scope>
</reference>
<name>A0AAV5F3A7_ELECO</name>
<dbReference type="PANTHER" id="PTHR48045">
    <property type="entry name" value="UDP-GLYCOSYLTRANSFERASE 72B1"/>
    <property type="match status" value="1"/>
</dbReference>
<keyword evidence="2" id="KW-1185">Reference proteome</keyword>
<proteinExistence type="predicted"/>
<dbReference type="AlphaFoldDB" id="A0AAV5F3A7"/>
<accession>A0AAV5F3A7</accession>
<dbReference type="SUPFAM" id="SSF53756">
    <property type="entry name" value="UDP-Glycosyltransferase/glycogen phosphorylase"/>
    <property type="match status" value="1"/>
</dbReference>
<reference evidence="1" key="1">
    <citation type="journal article" date="2018" name="DNA Res.">
        <title>Multiple hybrid de novo genome assembly of finger millet, an orphan allotetraploid crop.</title>
        <authorList>
            <person name="Hatakeyama M."/>
            <person name="Aluri S."/>
            <person name="Balachadran M.T."/>
            <person name="Sivarajan S.R."/>
            <person name="Patrignani A."/>
            <person name="Gruter S."/>
            <person name="Poveda L."/>
            <person name="Shimizu-Inatsugi R."/>
            <person name="Baeten J."/>
            <person name="Francoijs K.J."/>
            <person name="Nataraja K.N."/>
            <person name="Reddy Y.A.N."/>
            <person name="Phadnis S."/>
            <person name="Ravikumar R.L."/>
            <person name="Schlapbach R."/>
            <person name="Sreeman S.M."/>
            <person name="Shimizu K.K."/>
        </authorList>
    </citation>
    <scope>NUCLEOTIDE SEQUENCE</scope>
</reference>
<dbReference type="PANTHER" id="PTHR48045:SF34">
    <property type="entry name" value="ISOFLAVONE 7-O-GLUCOSYLTRANSFERASE 1-LIKE"/>
    <property type="match status" value="1"/>
</dbReference>
<sequence length="91" mass="9765">MNDKMVVEVLGIGVSVGVTEPLIYQVVEKEIVVGRDVVEKAVRSVMDGGEEGEERRRRARALAAKARAAVQEGGSSHTNLVDLVKCFGIGE</sequence>
<protein>
    <submittedName>
        <fullName evidence="1">Uncharacterized protein</fullName>
    </submittedName>
</protein>